<dbReference type="InterPro" id="IPR000182">
    <property type="entry name" value="GNAT_dom"/>
</dbReference>
<dbReference type="SUPFAM" id="SSF55729">
    <property type="entry name" value="Acyl-CoA N-acyltransferases (Nat)"/>
    <property type="match status" value="1"/>
</dbReference>
<dbReference type="Gene3D" id="3.40.630.30">
    <property type="match status" value="1"/>
</dbReference>
<evidence type="ECO:0000256" key="1">
    <source>
        <dbReference type="ARBA" id="ARBA00022679"/>
    </source>
</evidence>
<organism evidence="4 5">
    <name type="scientific">Motilibacter peucedani</name>
    <dbReference type="NCBI Taxonomy" id="598650"/>
    <lineage>
        <taxon>Bacteria</taxon>
        <taxon>Bacillati</taxon>
        <taxon>Actinomycetota</taxon>
        <taxon>Actinomycetes</taxon>
        <taxon>Motilibacterales</taxon>
        <taxon>Motilibacteraceae</taxon>
        <taxon>Motilibacter</taxon>
    </lineage>
</organism>
<dbReference type="Pfam" id="PF08445">
    <property type="entry name" value="FR47"/>
    <property type="match status" value="1"/>
</dbReference>
<evidence type="ECO:0000259" key="3">
    <source>
        <dbReference type="PROSITE" id="PS51186"/>
    </source>
</evidence>
<evidence type="ECO:0000313" key="5">
    <source>
        <dbReference type="Proteomes" id="UP000281955"/>
    </source>
</evidence>
<dbReference type="RefSeq" id="WP_121194854.1">
    <property type="nucleotide sequence ID" value="NZ_RBWV01000016.1"/>
</dbReference>
<comment type="caution">
    <text evidence="4">The sequence shown here is derived from an EMBL/GenBank/DDBJ whole genome shotgun (WGS) entry which is preliminary data.</text>
</comment>
<dbReference type="InterPro" id="IPR050680">
    <property type="entry name" value="YpeA/RimI_acetyltransf"/>
</dbReference>
<dbReference type="PROSITE" id="PS51186">
    <property type="entry name" value="GNAT"/>
    <property type="match status" value="1"/>
</dbReference>
<accession>A0A420XK52</accession>
<dbReference type="PANTHER" id="PTHR43420:SF3">
    <property type="entry name" value="N-ACETYLTRANSFERASE DOMAIN-CONTAINING PROTEIN"/>
    <property type="match status" value="1"/>
</dbReference>
<keyword evidence="2" id="KW-0012">Acyltransferase</keyword>
<dbReference type="PANTHER" id="PTHR43420">
    <property type="entry name" value="ACETYLTRANSFERASE"/>
    <property type="match status" value="1"/>
</dbReference>
<dbReference type="InParanoid" id="A0A420XK52"/>
<evidence type="ECO:0000313" key="4">
    <source>
        <dbReference type="EMBL" id="RKS68459.1"/>
    </source>
</evidence>
<keyword evidence="1" id="KW-0808">Transferase</keyword>
<protein>
    <submittedName>
        <fullName evidence="4">FR47-like protein</fullName>
    </submittedName>
</protein>
<dbReference type="InterPro" id="IPR016181">
    <property type="entry name" value="Acyl_CoA_acyltransferase"/>
</dbReference>
<dbReference type="AlphaFoldDB" id="A0A420XK52"/>
<dbReference type="InterPro" id="IPR013653">
    <property type="entry name" value="GCN5-like_dom"/>
</dbReference>
<proteinExistence type="predicted"/>
<evidence type="ECO:0000256" key="2">
    <source>
        <dbReference type="ARBA" id="ARBA00023315"/>
    </source>
</evidence>
<dbReference type="EMBL" id="RBWV01000016">
    <property type="protein sequence ID" value="RKS68459.1"/>
    <property type="molecule type" value="Genomic_DNA"/>
</dbReference>
<dbReference type="GO" id="GO:0016747">
    <property type="term" value="F:acyltransferase activity, transferring groups other than amino-acyl groups"/>
    <property type="evidence" value="ECO:0007669"/>
    <property type="project" value="InterPro"/>
</dbReference>
<name>A0A420XK52_9ACTN</name>
<dbReference type="Proteomes" id="UP000281955">
    <property type="component" value="Unassembled WGS sequence"/>
</dbReference>
<gene>
    <name evidence="4" type="ORF">CLV35_3585</name>
</gene>
<sequence>MTELLAPGTASGSDESLLDNAAWASLTGGHSSFAQGEDLVLRYPPDVSPFVAVAPGAGSCVWPELARLAGPGEVVALSGAAVDIATLPDDWHLVGSGEGVQLVATAALTSAPEPEAVLLGAPDVEEMLELVARTQPGPFLPRTYQLGTYLGIRQEGRLVAMAGERLHPRGWTEISAVCSDPAHRRRGLATRLVRAVAHGIRERGETPFMHAAATNVDAIRLYESIGFRLRRRTGFWAVRTPGAAVSA</sequence>
<reference evidence="4 5" key="1">
    <citation type="submission" date="2018-10" db="EMBL/GenBank/DDBJ databases">
        <title>Genomic Encyclopedia of Archaeal and Bacterial Type Strains, Phase II (KMG-II): from individual species to whole genera.</title>
        <authorList>
            <person name="Goeker M."/>
        </authorList>
    </citation>
    <scope>NUCLEOTIDE SEQUENCE [LARGE SCALE GENOMIC DNA]</scope>
    <source>
        <strain evidence="4 5">RP-AC37</strain>
    </source>
</reference>
<dbReference type="OrthoDB" id="9797456at2"/>
<keyword evidence="5" id="KW-1185">Reference proteome</keyword>
<feature type="domain" description="N-acetyltransferase" evidence="3">
    <location>
        <begin position="114"/>
        <end position="247"/>
    </location>
</feature>
<dbReference type="CDD" id="cd04301">
    <property type="entry name" value="NAT_SF"/>
    <property type="match status" value="1"/>
</dbReference>